<dbReference type="AlphaFoldDB" id="A0A8J6XFT8"/>
<dbReference type="RefSeq" id="WP_190826585.1">
    <property type="nucleotide sequence ID" value="NZ_CAWPPI010000036.1"/>
</dbReference>
<dbReference type="Proteomes" id="UP000629098">
    <property type="component" value="Unassembled WGS sequence"/>
</dbReference>
<organism evidence="2 3">
    <name type="scientific">Iningainema tapete BLCC-T55</name>
    <dbReference type="NCBI Taxonomy" id="2748662"/>
    <lineage>
        <taxon>Bacteria</taxon>
        <taxon>Bacillati</taxon>
        <taxon>Cyanobacteriota</taxon>
        <taxon>Cyanophyceae</taxon>
        <taxon>Nostocales</taxon>
        <taxon>Scytonemataceae</taxon>
        <taxon>Iningainema tapete</taxon>
    </lineage>
</organism>
<gene>
    <name evidence="2" type="ORF">ICL16_09230</name>
</gene>
<proteinExistence type="predicted"/>
<evidence type="ECO:0000313" key="3">
    <source>
        <dbReference type="Proteomes" id="UP000629098"/>
    </source>
</evidence>
<dbReference type="PANTHER" id="PTHR43236:SF1">
    <property type="entry name" value="BLL7220 PROTEIN"/>
    <property type="match status" value="1"/>
</dbReference>
<evidence type="ECO:0000259" key="1">
    <source>
        <dbReference type="Pfam" id="PF06114"/>
    </source>
</evidence>
<dbReference type="PANTHER" id="PTHR43236">
    <property type="entry name" value="ANTITOXIN HIGA1"/>
    <property type="match status" value="1"/>
</dbReference>
<accession>A0A8J6XFT8</accession>
<dbReference type="Pfam" id="PF06114">
    <property type="entry name" value="Peptidase_M78"/>
    <property type="match status" value="1"/>
</dbReference>
<dbReference type="InterPro" id="IPR052345">
    <property type="entry name" value="Rad_response_metalloprotease"/>
</dbReference>
<feature type="domain" description="IrrE N-terminal-like" evidence="1">
    <location>
        <begin position="64"/>
        <end position="144"/>
    </location>
</feature>
<reference evidence="2" key="1">
    <citation type="submission" date="2020-09" db="EMBL/GenBank/DDBJ databases">
        <title>Iningainema tapete sp. nov. (Scytonemataceae, Cyanobacteria) from greenhouses in central Florida (USA) produces two types of nodularin with biosynthetic potential for microcystin-LR and anabaenopeptins.</title>
        <authorList>
            <person name="Berthold D.E."/>
            <person name="Lefler F.W."/>
            <person name="Huang I.-S."/>
            <person name="Abdulla H."/>
            <person name="Zimba P.V."/>
            <person name="Laughinghouse H.D. IV."/>
        </authorList>
    </citation>
    <scope>NUCLEOTIDE SEQUENCE</scope>
    <source>
        <strain evidence="2">BLCCT55</strain>
    </source>
</reference>
<evidence type="ECO:0000313" key="2">
    <source>
        <dbReference type="EMBL" id="MBD2772255.1"/>
    </source>
</evidence>
<dbReference type="Gene3D" id="1.10.10.2910">
    <property type="match status" value="1"/>
</dbReference>
<protein>
    <submittedName>
        <fullName evidence="2">ImmA/IrrE family metallo-endopeptidase</fullName>
    </submittedName>
</protein>
<sequence>MTRNKYYEEMKELARQIRGEHGLTTPQVRKSDIRRIYKAYNIKCDLWPLKDAPPTVKFKKLRGTFFYDECGATIMVNRSLPEAPALFTMCHELKHYLVDRDLRSLVCADYNQTEEIEVGAEVFAAEMLFPDEDFINGLVQMGVKEGECTAEDLVRLKHAMQATISYAGMEKKAEFLGFVSYGSLKNVKWTKLEEQMYGVPVYKQFQRQRKQAKELTR</sequence>
<name>A0A8J6XFT8_9CYAN</name>
<dbReference type="EMBL" id="JACXAE010000036">
    <property type="protein sequence ID" value="MBD2772255.1"/>
    <property type="molecule type" value="Genomic_DNA"/>
</dbReference>
<dbReference type="InterPro" id="IPR010359">
    <property type="entry name" value="IrrE_HExxH"/>
</dbReference>
<comment type="caution">
    <text evidence="2">The sequence shown here is derived from an EMBL/GenBank/DDBJ whole genome shotgun (WGS) entry which is preliminary data.</text>
</comment>
<keyword evidence="3" id="KW-1185">Reference proteome</keyword>